<keyword evidence="2" id="KW-1185">Reference proteome</keyword>
<protein>
    <submittedName>
        <fullName evidence="1">Uncharacterized protein</fullName>
    </submittedName>
</protein>
<reference evidence="1" key="2">
    <citation type="journal article" date="2008" name="Genome Biol.">
        <title>Improved genome assembly and evidence-based global gene model set for the chordate Ciona intestinalis: new insight into intron and operon populations.</title>
        <authorList>
            <person name="Satou Y."/>
            <person name="Mineta K."/>
            <person name="Ogasawara M."/>
            <person name="Sasakura Y."/>
            <person name="Shoguchi E."/>
            <person name="Ueno K."/>
            <person name="Yamada L."/>
            <person name="Matsumoto J."/>
            <person name="Wasserscheid J."/>
            <person name="Dewar K."/>
            <person name="Wiley G.B."/>
            <person name="Macmil S.L."/>
            <person name="Roe B.A."/>
            <person name="Zeller R.W."/>
            <person name="Hastings K.E."/>
            <person name="Lemaire P."/>
            <person name="Lindquist E."/>
            <person name="Endo T."/>
            <person name="Hotta K."/>
            <person name="Inaba K."/>
        </authorList>
    </citation>
    <scope>NUCLEOTIDE SEQUENCE [LARGE SCALE GENOMIC DNA]</scope>
    <source>
        <strain evidence="1">wild type</strain>
    </source>
</reference>
<dbReference type="AlphaFoldDB" id="F6ZPR6"/>
<reference evidence="1" key="4">
    <citation type="submission" date="2025-09" db="UniProtKB">
        <authorList>
            <consortium name="Ensembl"/>
        </authorList>
    </citation>
    <scope>IDENTIFICATION</scope>
</reference>
<dbReference type="PANTHER" id="PTHR44927">
    <property type="entry name" value="FK506-BINDING PROTEIN 15"/>
    <property type="match status" value="1"/>
</dbReference>
<dbReference type="PANTHER" id="PTHR44927:SF1">
    <property type="entry name" value="FK506-BINDING PROTEIN 15"/>
    <property type="match status" value="1"/>
</dbReference>
<reference evidence="1" key="3">
    <citation type="submission" date="2025-08" db="UniProtKB">
        <authorList>
            <consortium name="Ensembl"/>
        </authorList>
    </citation>
    <scope>IDENTIFICATION</scope>
</reference>
<evidence type="ECO:0000313" key="2">
    <source>
        <dbReference type="Proteomes" id="UP000008144"/>
    </source>
</evidence>
<name>F6ZPR6_CIOIN</name>
<reference evidence="2" key="1">
    <citation type="journal article" date="2002" name="Science">
        <title>The draft genome of Ciona intestinalis: insights into chordate and vertebrate origins.</title>
        <authorList>
            <person name="Dehal P."/>
            <person name="Satou Y."/>
            <person name="Campbell R.K."/>
            <person name="Chapman J."/>
            <person name="Degnan B."/>
            <person name="De Tomaso A."/>
            <person name="Davidson B."/>
            <person name="Di Gregorio A."/>
            <person name="Gelpke M."/>
            <person name="Goodstein D.M."/>
            <person name="Harafuji N."/>
            <person name="Hastings K.E."/>
            <person name="Ho I."/>
            <person name="Hotta K."/>
            <person name="Huang W."/>
            <person name="Kawashima T."/>
            <person name="Lemaire P."/>
            <person name="Martinez D."/>
            <person name="Meinertzhagen I.A."/>
            <person name="Necula S."/>
            <person name="Nonaka M."/>
            <person name="Putnam N."/>
            <person name="Rash S."/>
            <person name="Saiga H."/>
            <person name="Satake M."/>
            <person name="Terry A."/>
            <person name="Yamada L."/>
            <person name="Wang H.G."/>
            <person name="Awazu S."/>
            <person name="Azumi K."/>
            <person name="Boore J."/>
            <person name="Branno M."/>
            <person name="Chin-Bow S."/>
            <person name="DeSantis R."/>
            <person name="Doyle S."/>
            <person name="Francino P."/>
            <person name="Keys D.N."/>
            <person name="Haga S."/>
            <person name="Hayashi H."/>
            <person name="Hino K."/>
            <person name="Imai K.S."/>
            <person name="Inaba K."/>
            <person name="Kano S."/>
            <person name="Kobayashi K."/>
            <person name="Kobayashi M."/>
            <person name="Lee B.I."/>
            <person name="Makabe K.W."/>
            <person name="Manohar C."/>
            <person name="Matassi G."/>
            <person name="Medina M."/>
            <person name="Mochizuki Y."/>
            <person name="Mount S."/>
            <person name="Morishita T."/>
            <person name="Miura S."/>
            <person name="Nakayama A."/>
            <person name="Nishizaka S."/>
            <person name="Nomoto H."/>
            <person name="Ohta F."/>
            <person name="Oishi K."/>
            <person name="Rigoutsos I."/>
            <person name="Sano M."/>
            <person name="Sasaki A."/>
            <person name="Sasakura Y."/>
            <person name="Shoguchi E."/>
            <person name="Shin-i T."/>
            <person name="Spagnuolo A."/>
            <person name="Stainier D."/>
            <person name="Suzuki M.M."/>
            <person name="Tassy O."/>
            <person name="Takatori N."/>
            <person name="Tokuoka M."/>
            <person name="Yagi K."/>
            <person name="Yoshizaki F."/>
            <person name="Wada S."/>
            <person name="Zhang C."/>
            <person name="Hyatt P.D."/>
            <person name="Larimer F."/>
            <person name="Detter C."/>
            <person name="Doggett N."/>
            <person name="Glavina T."/>
            <person name="Hawkins T."/>
            <person name="Richardson P."/>
            <person name="Lucas S."/>
            <person name="Kohara Y."/>
            <person name="Levine M."/>
            <person name="Satoh N."/>
            <person name="Rokhsar D.S."/>
        </authorList>
    </citation>
    <scope>NUCLEOTIDE SEQUENCE [LARGE SCALE GENOMIC DNA]</scope>
</reference>
<dbReference type="Proteomes" id="UP000008144">
    <property type="component" value="Chromosome 9"/>
</dbReference>
<dbReference type="InParanoid" id="F6ZPR6"/>
<dbReference type="EMBL" id="EAAA01002866">
    <property type="status" value="NOT_ANNOTATED_CDS"/>
    <property type="molecule type" value="Genomic_DNA"/>
</dbReference>
<accession>F6ZPR6</accession>
<dbReference type="STRING" id="7719.ENSCINP00000025775"/>
<sequence>DAEHKSKAELQLQIESLKEKLNQESPELQESNSKLETLQQKFLQLRGLYEERGRKITEVEEELEEATPYKEAYDKLRQQATMMKQKYDANIQDLRQKLEDTDVPTTSGEDFVQQVKEIMNSIFHQIKSEVTMEEEYSGKEVLSLVLGVIKATTFEMLSKN</sequence>
<organism evidence="1 2">
    <name type="scientific">Ciona intestinalis</name>
    <name type="common">Transparent sea squirt</name>
    <name type="synonym">Ascidia intestinalis</name>
    <dbReference type="NCBI Taxonomy" id="7719"/>
    <lineage>
        <taxon>Eukaryota</taxon>
        <taxon>Metazoa</taxon>
        <taxon>Chordata</taxon>
        <taxon>Tunicata</taxon>
        <taxon>Ascidiacea</taxon>
        <taxon>Phlebobranchia</taxon>
        <taxon>Cionidae</taxon>
        <taxon>Ciona</taxon>
    </lineage>
</organism>
<evidence type="ECO:0000313" key="1">
    <source>
        <dbReference type="Ensembl" id="ENSCINP00000025775.2"/>
    </source>
</evidence>
<dbReference type="HOGENOM" id="CLU_1656071_0_0_1"/>
<proteinExistence type="predicted"/>
<dbReference type="Ensembl" id="ENSCINT00000026021.2">
    <property type="protein sequence ID" value="ENSCINP00000025775.2"/>
    <property type="gene ID" value="ENSCING00000018934.1"/>
</dbReference>